<dbReference type="Proteomes" id="UP000182089">
    <property type="component" value="Unassembled WGS sequence"/>
</dbReference>
<comment type="caution">
    <text evidence="1">The sequence shown here is derived from an EMBL/GenBank/DDBJ whole genome shotgun (WGS) entry which is preliminary data.</text>
</comment>
<dbReference type="EMBL" id="FOCC01000021">
    <property type="protein sequence ID" value="SEN02192.1"/>
    <property type="molecule type" value="Genomic_DNA"/>
</dbReference>
<proteinExistence type="predicted"/>
<sequence length="79" mass="9126">MTWEPVMPSKETFEAFSRAKKDYDLKFGEGAFGKKVPLTDPLHPDEEEMQRAIQKIRQAIKTGKKLPELDPDSDLKPMY</sequence>
<name>A0ABY1AEY4_9LACO</name>
<evidence type="ECO:0000313" key="1">
    <source>
        <dbReference type="EMBL" id="SEN02192.1"/>
    </source>
</evidence>
<protein>
    <submittedName>
        <fullName evidence="1">Uncharacterized protein</fullName>
    </submittedName>
</protein>
<evidence type="ECO:0000313" key="2">
    <source>
        <dbReference type="Proteomes" id="UP000182089"/>
    </source>
</evidence>
<accession>A0ABY1AEY4</accession>
<gene>
    <name evidence="1" type="ORF">SAMN05216431_12112</name>
</gene>
<reference evidence="1 2" key="1">
    <citation type="submission" date="2016-10" db="EMBL/GenBank/DDBJ databases">
        <authorList>
            <person name="Varghese N."/>
            <person name="Submissions S."/>
        </authorList>
    </citation>
    <scope>NUCLEOTIDE SEQUENCE [LARGE SCALE GENOMIC DNA]</scope>
    <source>
        <strain evidence="1 2">WC1T17</strain>
    </source>
</reference>
<organism evidence="1 2">
    <name type="scientific">Ligilactobacillus ruminis</name>
    <dbReference type="NCBI Taxonomy" id="1623"/>
    <lineage>
        <taxon>Bacteria</taxon>
        <taxon>Bacillati</taxon>
        <taxon>Bacillota</taxon>
        <taxon>Bacilli</taxon>
        <taxon>Lactobacillales</taxon>
        <taxon>Lactobacillaceae</taxon>
        <taxon>Ligilactobacillus</taxon>
    </lineage>
</organism>